<feature type="signal peptide" evidence="1">
    <location>
        <begin position="1"/>
        <end position="18"/>
    </location>
</feature>
<accession>A0A498L2H1</accession>
<dbReference type="EMBL" id="QBIY01012603">
    <property type="protein sequence ID" value="RXN22142.1"/>
    <property type="molecule type" value="Genomic_DNA"/>
</dbReference>
<comment type="caution">
    <text evidence="2">The sequence shown here is derived from an EMBL/GenBank/DDBJ whole genome shotgun (WGS) entry which is preliminary data.</text>
</comment>
<evidence type="ECO:0000313" key="3">
    <source>
        <dbReference type="EMBL" id="RXN22142.1"/>
    </source>
</evidence>
<feature type="chain" id="PRO_5036356153" evidence="1">
    <location>
        <begin position="19"/>
        <end position="152"/>
    </location>
</feature>
<organism evidence="2 4">
    <name type="scientific">Labeo rohita</name>
    <name type="common">Indian major carp</name>
    <name type="synonym">Cyprinus rohita</name>
    <dbReference type="NCBI Taxonomy" id="84645"/>
    <lineage>
        <taxon>Eukaryota</taxon>
        <taxon>Metazoa</taxon>
        <taxon>Chordata</taxon>
        <taxon>Craniata</taxon>
        <taxon>Vertebrata</taxon>
        <taxon>Euteleostomi</taxon>
        <taxon>Actinopterygii</taxon>
        <taxon>Neopterygii</taxon>
        <taxon>Teleostei</taxon>
        <taxon>Ostariophysi</taxon>
        <taxon>Cypriniformes</taxon>
        <taxon>Cyprinidae</taxon>
        <taxon>Labeoninae</taxon>
        <taxon>Labeonini</taxon>
        <taxon>Labeo</taxon>
    </lineage>
</organism>
<dbReference type="AlphaFoldDB" id="A0A498L2H1"/>
<dbReference type="InterPro" id="IPR013783">
    <property type="entry name" value="Ig-like_fold"/>
</dbReference>
<dbReference type="Proteomes" id="UP000290572">
    <property type="component" value="Unassembled WGS sequence"/>
</dbReference>
<evidence type="ECO:0000313" key="4">
    <source>
        <dbReference type="Proteomes" id="UP000290572"/>
    </source>
</evidence>
<keyword evidence="1" id="KW-0732">Signal</keyword>
<keyword evidence="4" id="KW-1185">Reference proteome</keyword>
<reference evidence="2 4" key="1">
    <citation type="submission" date="2018-03" db="EMBL/GenBank/DDBJ databases">
        <title>Draft genome sequence of Rohu Carp (Labeo rohita).</title>
        <authorList>
            <person name="Das P."/>
            <person name="Kushwaha B."/>
            <person name="Joshi C.G."/>
            <person name="Kumar D."/>
            <person name="Nagpure N.S."/>
            <person name="Sahoo L."/>
            <person name="Das S.P."/>
            <person name="Bit A."/>
            <person name="Patnaik S."/>
            <person name="Meher P.K."/>
            <person name="Jayasankar P."/>
            <person name="Koringa P.G."/>
            <person name="Patel N.V."/>
            <person name="Hinsu A.T."/>
            <person name="Kumar R."/>
            <person name="Pandey M."/>
            <person name="Agarwal S."/>
            <person name="Srivastava S."/>
            <person name="Singh M."/>
            <person name="Iquebal M.A."/>
            <person name="Jaiswal S."/>
            <person name="Angadi U.B."/>
            <person name="Kumar N."/>
            <person name="Raza M."/>
            <person name="Shah T.M."/>
            <person name="Rai A."/>
            <person name="Jena J.K."/>
        </authorList>
    </citation>
    <scope>NUCLEOTIDE SEQUENCE [LARGE SCALE GENOMIC DNA]</scope>
    <source>
        <strain evidence="2">DASCIFA01</strain>
        <tissue evidence="2">Testis</tissue>
    </source>
</reference>
<name>A0A498L2H1_LABRO</name>
<evidence type="ECO:0000256" key="1">
    <source>
        <dbReference type="SAM" id="SignalP"/>
    </source>
</evidence>
<gene>
    <name evidence="3" type="ORF">ROHU_023649</name>
    <name evidence="2" type="ORF">ROHU_035065</name>
</gene>
<sequence length="152" mass="17266">MSLITAFLLMILTGQSSSEYLQQLLCPYENKNGSENRPRVWCKRDAQDQNCCTGFSFQRGVNVLEQGNIVVKDNGKSFTISVRTLTQGDGVYWCGFMTEDKIIVKLAEDYFTNRKHGDTKFEPKGCELRQPSQPLQGWTVDWQVFVANGKPV</sequence>
<dbReference type="Gene3D" id="2.60.40.10">
    <property type="entry name" value="Immunoglobulins"/>
    <property type="match status" value="1"/>
</dbReference>
<proteinExistence type="predicted"/>
<protein>
    <submittedName>
        <fullName evidence="2">Uncharacterized protein</fullName>
    </submittedName>
</protein>
<dbReference type="EMBL" id="QBIY01013580">
    <property type="protein sequence ID" value="RXN02318.1"/>
    <property type="molecule type" value="Genomic_DNA"/>
</dbReference>
<evidence type="ECO:0000313" key="2">
    <source>
        <dbReference type="EMBL" id="RXN02318.1"/>
    </source>
</evidence>